<gene>
    <name evidence="2" type="ORF">I312_00438</name>
</gene>
<keyword evidence="1" id="KW-0812">Transmembrane</keyword>
<keyword evidence="1" id="KW-1133">Transmembrane helix</keyword>
<dbReference type="EMBL" id="KN847973">
    <property type="protein sequence ID" value="KIR50497.1"/>
    <property type="molecule type" value="Genomic_DNA"/>
</dbReference>
<proteinExistence type="predicted"/>
<name>A0A0D0TV84_CRYGA</name>
<dbReference type="AlphaFoldDB" id="A0A0D0TV84"/>
<keyword evidence="1" id="KW-0472">Membrane</keyword>
<evidence type="ECO:0000313" key="2">
    <source>
        <dbReference type="EMBL" id="KIR50497.1"/>
    </source>
</evidence>
<reference evidence="2" key="1">
    <citation type="submission" date="2015-01" db="EMBL/GenBank/DDBJ databases">
        <title>The Genome Sequence of Cryptococcus gattii CA1280.</title>
        <authorList>
            <consortium name="The Broad Institute Genomics Platform"/>
            <person name="Cuomo C."/>
            <person name="Litvintseva A."/>
            <person name="Chen Y."/>
            <person name="Heitman J."/>
            <person name="Sun S."/>
            <person name="Springer D."/>
            <person name="Dromer F."/>
            <person name="Young S."/>
            <person name="Zeng Q."/>
            <person name="Gargeya S."/>
            <person name="Abouelleil A."/>
            <person name="Alvarado L."/>
            <person name="Chapman S.B."/>
            <person name="Gainer-Dewar J."/>
            <person name="Goldberg J."/>
            <person name="Griggs A."/>
            <person name="Gujja S."/>
            <person name="Hansen M."/>
            <person name="Howarth C."/>
            <person name="Imamovic A."/>
            <person name="Larimer J."/>
            <person name="Murphy C."/>
            <person name="Naylor J."/>
            <person name="Pearson M."/>
            <person name="Priest M."/>
            <person name="Roberts A."/>
            <person name="Saif S."/>
            <person name="Shea T."/>
            <person name="Sykes S."/>
            <person name="Wortman J."/>
            <person name="Nusbaum C."/>
            <person name="Birren B."/>
        </authorList>
    </citation>
    <scope>NUCLEOTIDE SEQUENCE [LARGE SCALE GENOMIC DNA]</scope>
    <source>
        <strain evidence="2">CA1280</strain>
    </source>
</reference>
<accession>A0A0D0TV84</accession>
<dbReference type="HOGENOM" id="CLU_3279442_0_0_1"/>
<organism evidence="2">
    <name type="scientific">Cryptococcus bacillisporus CA1280</name>
    <dbReference type="NCBI Taxonomy" id="1296109"/>
    <lineage>
        <taxon>Eukaryota</taxon>
        <taxon>Fungi</taxon>
        <taxon>Dikarya</taxon>
        <taxon>Basidiomycota</taxon>
        <taxon>Agaricomycotina</taxon>
        <taxon>Tremellomycetes</taxon>
        <taxon>Tremellales</taxon>
        <taxon>Cryptococcaceae</taxon>
        <taxon>Cryptococcus</taxon>
        <taxon>Cryptococcus gattii species complex</taxon>
    </lineage>
</organism>
<protein>
    <submittedName>
        <fullName evidence="2">Uncharacterized protein</fullName>
    </submittedName>
</protein>
<feature type="transmembrane region" description="Helical" evidence="1">
    <location>
        <begin position="20"/>
        <end position="39"/>
    </location>
</feature>
<evidence type="ECO:0000256" key="1">
    <source>
        <dbReference type="SAM" id="Phobius"/>
    </source>
</evidence>
<sequence>MQHSPLVTGTRTGPCRPSAGLQVPTFCLILLPCLFLSTVNI</sequence>